<dbReference type="FunFam" id="1.10.730.10:FF:000002">
    <property type="entry name" value="Leucine--tRNA ligase"/>
    <property type="match status" value="1"/>
</dbReference>
<keyword evidence="12" id="KW-1185">Reference proteome</keyword>
<comment type="similarity">
    <text evidence="1 9">Belongs to the class-I aminoacyl-tRNA synthetase family.</text>
</comment>
<dbReference type="GO" id="GO:0006429">
    <property type="term" value="P:leucyl-tRNA aminoacylation"/>
    <property type="evidence" value="ECO:0007669"/>
    <property type="project" value="InterPro"/>
</dbReference>
<keyword evidence="7 9" id="KW-0030">Aminoacyl-tRNA synthetase</keyword>
<dbReference type="PANTHER" id="PTHR43740">
    <property type="entry name" value="LEUCYL-TRNA SYNTHETASE"/>
    <property type="match status" value="1"/>
</dbReference>
<dbReference type="InterPro" id="IPR001412">
    <property type="entry name" value="aa-tRNA-synth_I_CS"/>
</dbReference>
<dbReference type="GO" id="GO:0005524">
    <property type="term" value="F:ATP binding"/>
    <property type="evidence" value="ECO:0007669"/>
    <property type="project" value="UniProtKB-KW"/>
</dbReference>
<evidence type="ECO:0000256" key="9">
    <source>
        <dbReference type="RuleBase" id="RU363035"/>
    </source>
</evidence>
<dbReference type="EC" id="6.1.1.4" evidence="2"/>
<dbReference type="AlphaFoldDB" id="A0A267EVF7"/>
<evidence type="ECO:0000313" key="11">
    <source>
        <dbReference type="EMBL" id="PAA64789.1"/>
    </source>
</evidence>
<dbReference type="CDD" id="cd00812">
    <property type="entry name" value="LeuRS_core"/>
    <property type="match status" value="1"/>
</dbReference>
<feature type="non-terminal residue" evidence="11">
    <location>
        <position position="1"/>
    </location>
</feature>
<dbReference type="Gene3D" id="1.10.730.10">
    <property type="entry name" value="Isoleucyl-tRNA Synthetase, Domain 1"/>
    <property type="match status" value="1"/>
</dbReference>
<dbReference type="GO" id="GO:0032543">
    <property type="term" value="P:mitochondrial translation"/>
    <property type="evidence" value="ECO:0007669"/>
    <property type="project" value="TreeGrafter"/>
</dbReference>
<dbReference type="OrthoDB" id="15954at2759"/>
<evidence type="ECO:0000256" key="2">
    <source>
        <dbReference type="ARBA" id="ARBA00013164"/>
    </source>
</evidence>
<dbReference type="SUPFAM" id="SSF52374">
    <property type="entry name" value="Nucleotidylyl transferase"/>
    <property type="match status" value="1"/>
</dbReference>
<dbReference type="Gene3D" id="3.40.50.620">
    <property type="entry name" value="HUPs"/>
    <property type="match status" value="2"/>
</dbReference>
<evidence type="ECO:0000256" key="3">
    <source>
        <dbReference type="ARBA" id="ARBA00022598"/>
    </source>
</evidence>
<dbReference type="PANTHER" id="PTHR43740:SF2">
    <property type="entry name" value="LEUCINE--TRNA LIGASE, MITOCHONDRIAL"/>
    <property type="match status" value="1"/>
</dbReference>
<dbReference type="PRINTS" id="PR00985">
    <property type="entry name" value="TRNASYNTHLEU"/>
</dbReference>
<dbReference type="InterPro" id="IPR009080">
    <property type="entry name" value="tRNAsynth_Ia_anticodon-bd"/>
</dbReference>
<dbReference type="STRING" id="282301.A0A267EVF7"/>
<dbReference type="EMBL" id="NIVC01001715">
    <property type="protein sequence ID" value="PAA64789.1"/>
    <property type="molecule type" value="Genomic_DNA"/>
</dbReference>
<feature type="domain" description="Aminoacyl-tRNA synthetase class Ia" evidence="10">
    <location>
        <begin position="450"/>
        <end position="589"/>
    </location>
</feature>
<feature type="domain" description="Aminoacyl-tRNA synthetase class Ia" evidence="10">
    <location>
        <begin position="72"/>
        <end position="255"/>
    </location>
</feature>
<dbReference type="Proteomes" id="UP000215902">
    <property type="component" value="Unassembled WGS sequence"/>
</dbReference>
<keyword evidence="6 9" id="KW-0648">Protein biosynthesis</keyword>
<evidence type="ECO:0000256" key="8">
    <source>
        <dbReference type="ARBA" id="ARBA00030520"/>
    </source>
</evidence>
<evidence type="ECO:0000256" key="7">
    <source>
        <dbReference type="ARBA" id="ARBA00023146"/>
    </source>
</evidence>
<organism evidence="11 12">
    <name type="scientific">Macrostomum lignano</name>
    <dbReference type="NCBI Taxonomy" id="282301"/>
    <lineage>
        <taxon>Eukaryota</taxon>
        <taxon>Metazoa</taxon>
        <taxon>Spiralia</taxon>
        <taxon>Lophotrochozoa</taxon>
        <taxon>Platyhelminthes</taxon>
        <taxon>Rhabditophora</taxon>
        <taxon>Macrostomorpha</taxon>
        <taxon>Macrostomida</taxon>
        <taxon>Macrostomidae</taxon>
        <taxon>Macrostomum</taxon>
    </lineage>
</organism>
<dbReference type="SUPFAM" id="SSF47323">
    <property type="entry name" value="Anticodon-binding domain of a subclass of class I aminoacyl-tRNA synthetases"/>
    <property type="match status" value="1"/>
</dbReference>
<evidence type="ECO:0000256" key="6">
    <source>
        <dbReference type="ARBA" id="ARBA00022917"/>
    </source>
</evidence>
<dbReference type="InterPro" id="IPR014729">
    <property type="entry name" value="Rossmann-like_a/b/a_fold"/>
</dbReference>
<reference evidence="11 12" key="1">
    <citation type="submission" date="2017-06" db="EMBL/GenBank/DDBJ databases">
        <title>A platform for efficient transgenesis in Macrostomum lignano, a flatworm model organism for stem cell research.</title>
        <authorList>
            <person name="Berezikov E."/>
        </authorList>
    </citation>
    <scope>NUCLEOTIDE SEQUENCE [LARGE SCALE GENOMIC DNA]</scope>
    <source>
        <strain evidence="11">DV1</strain>
        <tissue evidence="11">Whole organism</tissue>
    </source>
</reference>
<evidence type="ECO:0000259" key="10">
    <source>
        <dbReference type="Pfam" id="PF00133"/>
    </source>
</evidence>
<dbReference type="FunFam" id="3.40.50.620:FF:000003">
    <property type="entry name" value="Leucine--tRNA ligase"/>
    <property type="match status" value="1"/>
</dbReference>
<accession>A0A267EVF7</accession>
<proteinExistence type="inferred from homology"/>
<keyword evidence="3 9" id="KW-0436">Ligase</keyword>
<dbReference type="GO" id="GO:0004823">
    <property type="term" value="F:leucine-tRNA ligase activity"/>
    <property type="evidence" value="ECO:0007669"/>
    <property type="project" value="UniProtKB-EC"/>
</dbReference>
<dbReference type="GO" id="GO:0005739">
    <property type="term" value="C:mitochondrion"/>
    <property type="evidence" value="ECO:0007669"/>
    <property type="project" value="TreeGrafter"/>
</dbReference>
<keyword evidence="5 9" id="KW-0067">ATP-binding</keyword>
<evidence type="ECO:0000256" key="1">
    <source>
        <dbReference type="ARBA" id="ARBA00005594"/>
    </source>
</evidence>
<evidence type="ECO:0000256" key="5">
    <source>
        <dbReference type="ARBA" id="ARBA00022840"/>
    </source>
</evidence>
<dbReference type="InterPro" id="IPR002300">
    <property type="entry name" value="aa-tRNA-synth_Ia"/>
</dbReference>
<gene>
    <name evidence="11" type="ORF">BOX15_Mlig027898g3</name>
</gene>
<keyword evidence="4 9" id="KW-0547">Nucleotide-binding</keyword>
<name>A0A267EVF7_9PLAT</name>
<dbReference type="Pfam" id="PF00133">
    <property type="entry name" value="tRNA-synt_1"/>
    <property type="match status" value="2"/>
</dbReference>
<evidence type="ECO:0000313" key="12">
    <source>
        <dbReference type="Proteomes" id="UP000215902"/>
    </source>
</evidence>
<dbReference type="InterPro" id="IPR002302">
    <property type="entry name" value="Leu-tRNA-ligase"/>
</dbReference>
<sequence length="845" mass="94905">KKMRTPAFCRECLQFRHLLFNSRQSRRCLLSLGDKHWPQSELTQKTRLSIESAWSDRLAALDAAVVARQNSNDSSDNKEKFYILCMFPYPSGRLHMGHLRVYTLGDVVTRYQRFIVGRQVLHPMGWDAFGLPAENAARDRGLPAEAWTRDNIDAMRQQLKDMRLAFDWSREFATCDPEYYRWTQWLFIQLHKSGLCYRRKAYVNWDPVDKTVLADEQVDADGRSWRSGALVEQRPLTQWFVRVSAYYESLLAGLNTVRSDQWREVAKMQRGWLGKLDGTWVQFVLLGLDGKPLDEDLQVFTRQPASLRAVSHLEVSQSSCLIARFPELVSDANSTSSDILLPVRAVNPVTMATVSVVYRPSLTFPLEEATECRAVAPEFDVGAAASPADNMVDRLGISRPSPTLTSAGLFRADVGGGLAGLPADSVEAFDSALVELRRLGAGGHRCSALRRDWLVSRQRRWGTPIPVLHCGQCGPVTVPQEDLPVRLDAEPIAPCPKCGQPAERDRETLDTFVDSSWYYLRFLDARNDKKLCDADKAKKMMPVDLYIGGMEHAVRHLYYARFISHFLHRIGVTPQPEPFDQFLPVGLVLGRTCQLADGRYVPPDEVDFDKSIHLPSGRAVTVTQDKMSKSKLNGVEPGDVLRRLSIDTTRLCLLASTAPQSDRVWDEAGILSGVVNWQKRLWRLVTDLHAVGAEQQRLDPTVDNPDNADVARLVSDRRKTVAAALRAYESTYAFSVAIARMQSLTSLLLSASPEQRRASPLWLESMCLLVYLLSPMAPMFSSELWLGLSAQLGSSADTKKLFDGKFRFDRGVVEQLPDEALAFARLVAESDSRKAASEKRRGLNG</sequence>
<dbReference type="PROSITE" id="PS00178">
    <property type="entry name" value="AA_TRNA_LIGASE_I"/>
    <property type="match status" value="1"/>
</dbReference>
<evidence type="ECO:0000256" key="4">
    <source>
        <dbReference type="ARBA" id="ARBA00022741"/>
    </source>
</evidence>
<protein>
    <recommendedName>
        <fullName evidence="2">leucine--tRNA ligase</fullName>
        <ecNumber evidence="2">6.1.1.4</ecNumber>
    </recommendedName>
    <alternativeName>
        <fullName evidence="8">Leucyl-tRNA synthetase</fullName>
    </alternativeName>
</protein>
<comment type="caution">
    <text evidence="11">The sequence shown here is derived from an EMBL/GenBank/DDBJ whole genome shotgun (WGS) entry which is preliminary data.</text>
</comment>